<dbReference type="SUPFAM" id="SSF103647">
    <property type="entry name" value="TSP type-3 repeat"/>
    <property type="match status" value="1"/>
</dbReference>
<keyword evidence="4" id="KW-0812">Transmembrane</keyword>
<dbReference type="InterPro" id="IPR008722">
    <property type="entry name" value="OprF_membrane_N"/>
</dbReference>
<dbReference type="InterPro" id="IPR050330">
    <property type="entry name" value="Bact_OuterMem_StrucFunc"/>
</dbReference>
<reference evidence="12 13" key="1">
    <citation type="submission" date="2020-12" db="EMBL/GenBank/DDBJ databases">
        <title>Pseudomonas schmalbachii sp. nov. isolated from millipede gut.</title>
        <authorList>
            <person name="Shelomi M."/>
        </authorList>
    </citation>
    <scope>NUCLEOTIDE SEQUENCE [LARGE SCALE GENOMIC DNA]</scope>
    <source>
        <strain evidence="12 13">Milli4</strain>
    </source>
</reference>
<dbReference type="Pfam" id="PF05736">
    <property type="entry name" value="OprF"/>
    <property type="match status" value="1"/>
</dbReference>
<dbReference type="InterPro" id="IPR028974">
    <property type="entry name" value="TSP_type-3_rpt"/>
</dbReference>
<organism evidence="12 13">
    <name type="scientific">Pseudomonas schmalbachii</name>
    <dbReference type="NCBI Taxonomy" id="2816993"/>
    <lineage>
        <taxon>Bacteria</taxon>
        <taxon>Pseudomonadati</taxon>
        <taxon>Pseudomonadota</taxon>
        <taxon>Gammaproteobacteria</taxon>
        <taxon>Pseudomonadales</taxon>
        <taxon>Pseudomonadaceae</taxon>
        <taxon>Pseudomonas</taxon>
    </lineage>
</organism>
<keyword evidence="3" id="KW-1134">Transmembrane beta strand</keyword>
<feature type="signal peptide" evidence="10">
    <location>
        <begin position="1"/>
        <end position="24"/>
    </location>
</feature>
<dbReference type="InterPro" id="IPR006690">
    <property type="entry name" value="OMPA-like_CS"/>
</dbReference>
<feature type="domain" description="OmpA-like" evidence="11">
    <location>
        <begin position="232"/>
        <end position="350"/>
    </location>
</feature>
<sequence length="351" mass="37388">MKLKNTLGVVVGSLIAASAVNAFAQGQGSVETELFGKRYFTDSVRDMKNGNLYGGSIGYFLTDDVELALSYGEYHDIRGTNETGNKKVHGNLSSLDAIYHFGTPGAASLRPYVSAGLGHQSITNIHDANGSRQNLTMANLGAGLKYYFTENFFAKASLDGQYGLEKRDNGHQGEWMAGLGVGMNFGGGAAAPAPEPVAEVCADSDNDGVCDNVDKCPDTPANVTVDANGCPAVAEVVRVQLDVKFDFDKAKVKENSYADIKNLADFMNQYPSTNTTVEGHTDSVGTDAYNQKLSERRANAVRDVLVNEYGVEGGRVDAVGYGESRPVADNATAEGRAVNRRVEAEVEAQAK</sequence>
<comment type="subcellular location">
    <subcellularLocation>
        <location evidence="1">Cell outer membrane</location>
        <topology evidence="1">Multi-pass membrane protein</topology>
    </subcellularLocation>
</comment>
<dbReference type="PROSITE" id="PS01068">
    <property type="entry name" value="OMPA_1"/>
    <property type="match status" value="1"/>
</dbReference>
<keyword evidence="5" id="KW-0406">Ion transport</keyword>
<dbReference type="SUPFAM" id="SSF103088">
    <property type="entry name" value="OmpA-like"/>
    <property type="match status" value="1"/>
</dbReference>
<dbReference type="Proteomes" id="UP000669060">
    <property type="component" value="Unassembled WGS sequence"/>
</dbReference>
<keyword evidence="6" id="KW-0626">Porin</keyword>
<protein>
    <submittedName>
        <fullName evidence="12">OmpA family protein</fullName>
    </submittedName>
</protein>
<dbReference type="PROSITE" id="PS51123">
    <property type="entry name" value="OMPA_2"/>
    <property type="match status" value="1"/>
</dbReference>
<keyword evidence="7 9" id="KW-0472">Membrane</keyword>
<evidence type="ECO:0000313" key="13">
    <source>
        <dbReference type="Proteomes" id="UP000669060"/>
    </source>
</evidence>
<evidence type="ECO:0000256" key="3">
    <source>
        <dbReference type="ARBA" id="ARBA00022452"/>
    </source>
</evidence>
<dbReference type="InterPro" id="IPR006665">
    <property type="entry name" value="OmpA-like"/>
</dbReference>
<evidence type="ECO:0000256" key="8">
    <source>
        <dbReference type="ARBA" id="ARBA00023237"/>
    </source>
</evidence>
<dbReference type="EMBL" id="JAELYA010000003">
    <property type="protein sequence ID" value="MBO3275584.1"/>
    <property type="molecule type" value="Genomic_DNA"/>
</dbReference>
<dbReference type="SUPFAM" id="SSF56925">
    <property type="entry name" value="OMPA-like"/>
    <property type="match status" value="1"/>
</dbReference>
<evidence type="ECO:0000256" key="6">
    <source>
        <dbReference type="ARBA" id="ARBA00023114"/>
    </source>
</evidence>
<dbReference type="InterPro" id="IPR036737">
    <property type="entry name" value="OmpA-like_sf"/>
</dbReference>
<dbReference type="PRINTS" id="PR01021">
    <property type="entry name" value="OMPADOMAIN"/>
</dbReference>
<keyword evidence="2" id="KW-0813">Transport</keyword>
<dbReference type="Pfam" id="PF00691">
    <property type="entry name" value="OmpA"/>
    <property type="match status" value="1"/>
</dbReference>
<keyword evidence="13" id="KW-1185">Reference proteome</keyword>
<keyword evidence="10" id="KW-0732">Signal</keyword>
<feature type="chain" id="PRO_5045559235" evidence="10">
    <location>
        <begin position="25"/>
        <end position="351"/>
    </location>
</feature>
<dbReference type="CDD" id="cd07185">
    <property type="entry name" value="OmpA_C-like"/>
    <property type="match status" value="1"/>
</dbReference>
<evidence type="ECO:0000259" key="11">
    <source>
        <dbReference type="PROSITE" id="PS51123"/>
    </source>
</evidence>
<dbReference type="PANTHER" id="PTHR30329">
    <property type="entry name" value="STATOR ELEMENT OF FLAGELLAR MOTOR COMPLEX"/>
    <property type="match status" value="1"/>
</dbReference>
<evidence type="ECO:0000256" key="4">
    <source>
        <dbReference type="ARBA" id="ARBA00022692"/>
    </source>
</evidence>
<dbReference type="RefSeq" id="WP_208313529.1">
    <property type="nucleotide sequence ID" value="NZ_JAELYA010000003.1"/>
</dbReference>
<gene>
    <name evidence="12" type="ORF">JFY56_10145</name>
</gene>
<dbReference type="PANTHER" id="PTHR30329:SF21">
    <property type="entry name" value="LIPOPROTEIN YIAD-RELATED"/>
    <property type="match status" value="1"/>
</dbReference>
<evidence type="ECO:0000256" key="2">
    <source>
        <dbReference type="ARBA" id="ARBA00022448"/>
    </source>
</evidence>
<evidence type="ECO:0000256" key="1">
    <source>
        <dbReference type="ARBA" id="ARBA00004571"/>
    </source>
</evidence>
<evidence type="ECO:0000256" key="5">
    <source>
        <dbReference type="ARBA" id="ARBA00023065"/>
    </source>
</evidence>
<dbReference type="Gene3D" id="3.30.1330.60">
    <property type="entry name" value="OmpA-like domain"/>
    <property type="match status" value="1"/>
</dbReference>
<evidence type="ECO:0000256" key="10">
    <source>
        <dbReference type="SAM" id="SignalP"/>
    </source>
</evidence>
<proteinExistence type="predicted"/>
<comment type="caution">
    <text evidence="12">The sequence shown here is derived from an EMBL/GenBank/DDBJ whole genome shotgun (WGS) entry which is preliminary data.</text>
</comment>
<evidence type="ECO:0000313" key="12">
    <source>
        <dbReference type="EMBL" id="MBO3275584.1"/>
    </source>
</evidence>
<dbReference type="Gene3D" id="2.40.160.20">
    <property type="match status" value="1"/>
</dbReference>
<keyword evidence="8" id="KW-0998">Cell outer membrane</keyword>
<dbReference type="InterPro" id="IPR006664">
    <property type="entry name" value="OMP_bac"/>
</dbReference>
<name>A0ABS3TPJ3_9PSED</name>
<dbReference type="InterPro" id="IPR011250">
    <property type="entry name" value="OMP/PagP_B-barrel"/>
</dbReference>
<accession>A0ABS3TPJ3</accession>
<evidence type="ECO:0000256" key="7">
    <source>
        <dbReference type="ARBA" id="ARBA00023136"/>
    </source>
</evidence>
<evidence type="ECO:0000256" key="9">
    <source>
        <dbReference type="PROSITE-ProRule" id="PRU00473"/>
    </source>
</evidence>